<reference evidence="1" key="1">
    <citation type="submission" date="2020-11" db="EMBL/GenBank/DDBJ databases">
        <authorList>
            <consortium name="DOE Joint Genome Institute"/>
            <person name="Ahrendt S."/>
            <person name="Riley R."/>
            <person name="Andreopoulos W."/>
            <person name="Labutti K."/>
            <person name="Pangilinan J."/>
            <person name="Ruiz-Duenas F.J."/>
            <person name="Barrasa J.M."/>
            <person name="Sanchez-Garcia M."/>
            <person name="Camarero S."/>
            <person name="Miyauchi S."/>
            <person name="Serrano A."/>
            <person name="Linde D."/>
            <person name="Babiker R."/>
            <person name="Drula E."/>
            <person name="Ayuso-Fernandez I."/>
            <person name="Pacheco R."/>
            <person name="Padilla G."/>
            <person name="Ferreira P."/>
            <person name="Barriuso J."/>
            <person name="Kellner H."/>
            <person name="Castanera R."/>
            <person name="Alfaro M."/>
            <person name="Ramirez L."/>
            <person name="Pisabarro A.G."/>
            <person name="Kuo A."/>
            <person name="Tritt A."/>
            <person name="Lipzen A."/>
            <person name="He G."/>
            <person name="Yan M."/>
            <person name="Ng V."/>
            <person name="Cullen D."/>
            <person name="Martin F."/>
            <person name="Rosso M.-N."/>
            <person name="Henrissat B."/>
            <person name="Hibbett D."/>
            <person name="Martinez A.T."/>
            <person name="Grigoriev I.V."/>
        </authorList>
    </citation>
    <scope>NUCLEOTIDE SEQUENCE</scope>
    <source>
        <strain evidence="1">AH 40177</strain>
    </source>
</reference>
<sequence>MRLFRWRWHQGRDLEWAFTVILASISTPGSPRNLKEFTFHNSSPRATPFPLPPLHALQVLSIEGRFVPQNLLPIISSAPHLETLQLLRLGAPTWLDVPLAPQICNLGLNGWVVQVPRLIYSNLQSLELGELIEYNNPHIFNHPFSFRDDAFNSLWDTLSLEQIHLRSLVVSFRTTDSLLRYITSYSGLETLSLRGNWQPGSGDSFYKYTLPKHTDTLVKMEITPDYEGEWCFSRKNAEVFRRCRRLQTLLIVVSSRGLDQDPEASNVSEVDNDLDVDEKLINPAVCHVFPMYILHWDYLLVDANLPSTYSML</sequence>
<dbReference type="SUPFAM" id="SSF52047">
    <property type="entry name" value="RNI-like"/>
    <property type="match status" value="1"/>
</dbReference>
<feature type="non-terminal residue" evidence="1">
    <location>
        <position position="312"/>
    </location>
</feature>
<organism evidence="1 2">
    <name type="scientific">Rhodocollybia butyracea</name>
    <dbReference type="NCBI Taxonomy" id="206335"/>
    <lineage>
        <taxon>Eukaryota</taxon>
        <taxon>Fungi</taxon>
        <taxon>Dikarya</taxon>
        <taxon>Basidiomycota</taxon>
        <taxon>Agaricomycotina</taxon>
        <taxon>Agaricomycetes</taxon>
        <taxon>Agaricomycetidae</taxon>
        <taxon>Agaricales</taxon>
        <taxon>Marasmiineae</taxon>
        <taxon>Omphalotaceae</taxon>
        <taxon>Rhodocollybia</taxon>
    </lineage>
</organism>
<keyword evidence="2" id="KW-1185">Reference proteome</keyword>
<proteinExistence type="predicted"/>
<evidence type="ECO:0000313" key="1">
    <source>
        <dbReference type="EMBL" id="KAF9073920.1"/>
    </source>
</evidence>
<comment type="caution">
    <text evidence="1">The sequence shown here is derived from an EMBL/GenBank/DDBJ whole genome shotgun (WGS) entry which is preliminary data.</text>
</comment>
<protein>
    <submittedName>
        <fullName evidence="1">Uncharacterized protein</fullName>
    </submittedName>
</protein>
<gene>
    <name evidence="1" type="ORF">BDP27DRAFT_1317681</name>
</gene>
<name>A0A9P5UBB2_9AGAR</name>
<dbReference type="Proteomes" id="UP000772434">
    <property type="component" value="Unassembled WGS sequence"/>
</dbReference>
<dbReference type="EMBL" id="JADNRY010000015">
    <property type="protein sequence ID" value="KAF9073920.1"/>
    <property type="molecule type" value="Genomic_DNA"/>
</dbReference>
<evidence type="ECO:0000313" key="2">
    <source>
        <dbReference type="Proteomes" id="UP000772434"/>
    </source>
</evidence>
<dbReference type="AlphaFoldDB" id="A0A9P5UBB2"/>
<dbReference type="OrthoDB" id="2986625at2759"/>
<accession>A0A9P5UBB2</accession>